<name>A0A0H2YV07_CLOP1</name>
<dbReference type="HOGENOM" id="CLU_094201_3_0_9"/>
<keyword evidence="1" id="KW-0812">Transmembrane</keyword>
<feature type="transmembrane region" description="Helical" evidence="1">
    <location>
        <begin position="6"/>
        <end position="25"/>
    </location>
</feature>
<gene>
    <name evidence="2" type="primary">spoIIIAF</name>
    <name evidence="2" type="ordered locus">CPF_2082</name>
</gene>
<dbReference type="Proteomes" id="UP000001823">
    <property type="component" value="Chromosome"/>
</dbReference>
<organism evidence="2 3">
    <name type="scientific">Clostridium perfringens (strain ATCC 13124 / DSM 756 / JCM 1290 / NCIMB 6125 / NCTC 8237 / Type A)</name>
    <dbReference type="NCBI Taxonomy" id="195103"/>
    <lineage>
        <taxon>Bacteria</taxon>
        <taxon>Bacillati</taxon>
        <taxon>Bacillota</taxon>
        <taxon>Clostridia</taxon>
        <taxon>Eubacteriales</taxon>
        <taxon>Clostridiaceae</taxon>
        <taxon>Clostridium</taxon>
    </lineage>
</organism>
<dbReference type="PaxDb" id="195103-CPF_2082"/>
<dbReference type="InterPro" id="IPR014245">
    <property type="entry name" value="Spore_III_AF"/>
</dbReference>
<keyword evidence="3" id="KW-1185">Reference proteome</keyword>
<evidence type="ECO:0000313" key="3">
    <source>
        <dbReference type="Proteomes" id="UP000001823"/>
    </source>
</evidence>
<evidence type="ECO:0000256" key="1">
    <source>
        <dbReference type="SAM" id="Phobius"/>
    </source>
</evidence>
<keyword evidence="1" id="KW-1133">Transmembrane helix</keyword>
<dbReference type="RefSeq" id="WP_003468981.1">
    <property type="nucleotide sequence ID" value="NC_008261.1"/>
</dbReference>
<reference evidence="2 3" key="1">
    <citation type="journal article" date="2006" name="Genome Res.">
        <title>Skewed genomic variability in strains of the toxigenic bacterial pathogen, Clostridium perfringens.</title>
        <authorList>
            <person name="Myers G.S."/>
            <person name="Rasko D.A."/>
            <person name="Cheung J.K."/>
            <person name="Ravel J."/>
            <person name="Seshadri R."/>
            <person name="Deboy R.T."/>
            <person name="Ren Q."/>
            <person name="Varga J."/>
            <person name="Awad M.M."/>
            <person name="Brinkac L.M."/>
            <person name="Daugherty S.C."/>
            <person name="Haft D.H."/>
            <person name="Dodson R.J."/>
            <person name="Madupu R."/>
            <person name="Nelson W.C."/>
            <person name="Rosovitz M.J."/>
            <person name="Sullivan S.A."/>
            <person name="Khouri H."/>
            <person name="Dimitrov G.I."/>
            <person name="Watkins K.L."/>
            <person name="Mulligan S."/>
            <person name="Benton J."/>
            <person name="Radune D."/>
            <person name="Fisher D.J."/>
            <person name="Atkins H.S."/>
            <person name="Hiscox T."/>
            <person name="Jost B.H."/>
            <person name="Billington S.J."/>
            <person name="Songer J.G."/>
            <person name="McClane B.A."/>
            <person name="Titball R.W."/>
            <person name="Rood J.I."/>
            <person name="Melville S.B."/>
            <person name="Paulsen I.T."/>
        </authorList>
    </citation>
    <scope>NUCLEOTIDE SEQUENCE [LARGE SCALE GENOMIC DNA]</scope>
    <source>
        <strain evidence="3">ATCC 13124 / DSM 756 / JCM 1290 / NCIMB 6125 / NCTC 8237 / S 107 / Type A</strain>
    </source>
</reference>
<protein>
    <submittedName>
        <fullName evidence="2">Stage III sporulation protein AF</fullName>
    </submittedName>
</protein>
<dbReference type="AlphaFoldDB" id="A0A0H2YV07"/>
<dbReference type="NCBIfam" id="TIGR02896">
    <property type="entry name" value="spore_III_AF"/>
    <property type="match status" value="1"/>
</dbReference>
<keyword evidence="1" id="KW-0472">Membrane</keyword>
<sequence>MELLKNWISTLCVVIVIISIAHIILPNSSIKKHVKFAFSLIILSVMLSPIIGLLTMNKDIDETVFQEKISDVTRSDEEKKSLYDEEAILKSVEKNLEKSLKDEFYENEFEVNLIGKIDFDEVKFNIEKAEITVLDEKKVKKVDKVVVGKEKVNKEEKKDSFLEKIEKFVEKELEISHENIIVSYA</sequence>
<proteinExistence type="predicted"/>
<accession>A0A0H2YV07</accession>
<dbReference type="eggNOG" id="ENOG503322G">
    <property type="taxonomic scope" value="Bacteria"/>
</dbReference>
<feature type="transmembrane region" description="Helical" evidence="1">
    <location>
        <begin position="37"/>
        <end position="56"/>
    </location>
</feature>
<dbReference type="Pfam" id="PF09581">
    <property type="entry name" value="Spore_III_AF"/>
    <property type="match status" value="1"/>
</dbReference>
<evidence type="ECO:0000313" key="2">
    <source>
        <dbReference type="EMBL" id="ABG84461.1"/>
    </source>
</evidence>
<dbReference type="KEGG" id="cpf:CPF_2082"/>
<dbReference type="STRING" id="195103.CPF_2082"/>
<dbReference type="EMBL" id="CP000246">
    <property type="protein sequence ID" value="ABG84461.1"/>
    <property type="molecule type" value="Genomic_DNA"/>
</dbReference>